<protein>
    <submittedName>
        <fullName evidence="2">M23 family metallopeptidase</fullName>
        <ecNumber evidence="2">3.4.24.-</ecNumber>
    </submittedName>
</protein>
<organism evidence="2 3">
    <name type="scientific">Steroidobacter flavus</name>
    <dbReference type="NCBI Taxonomy" id="1842136"/>
    <lineage>
        <taxon>Bacteria</taxon>
        <taxon>Pseudomonadati</taxon>
        <taxon>Pseudomonadota</taxon>
        <taxon>Gammaproteobacteria</taxon>
        <taxon>Steroidobacterales</taxon>
        <taxon>Steroidobacteraceae</taxon>
        <taxon>Steroidobacter</taxon>
    </lineage>
</organism>
<accession>A0ABV8SQ20</accession>
<dbReference type="Pfam" id="PF01551">
    <property type="entry name" value="Peptidase_M23"/>
    <property type="match status" value="1"/>
</dbReference>
<keyword evidence="2" id="KW-0378">Hydrolase</keyword>
<dbReference type="InterPro" id="IPR011055">
    <property type="entry name" value="Dup_hybrid_motif"/>
</dbReference>
<sequence length="168" mass="18232">MNKKKIALVVALLAVIPFLLPERGRIPVQGASARDWNKQSFWYEPWGQSGVHKGIDIFAPAGRPVVAPVYGTVVYRGQMGIGGNVVAVLGPKWRIHYFAHLRSSSVRPLQIVTAGDALGTVGTSGNAAGKAPHLHYAILQVIPRVWKATGQTQGWKRMFFVDPGEVIA</sequence>
<keyword evidence="3" id="KW-1185">Reference proteome</keyword>
<dbReference type="InterPro" id="IPR050570">
    <property type="entry name" value="Cell_wall_metabolism_enzyme"/>
</dbReference>
<dbReference type="GO" id="GO:0016787">
    <property type="term" value="F:hydrolase activity"/>
    <property type="evidence" value="ECO:0007669"/>
    <property type="project" value="UniProtKB-KW"/>
</dbReference>
<dbReference type="CDD" id="cd12797">
    <property type="entry name" value="M23_peptidase"/>
    <property type="match status" value="1"/>
</dbReference>
<evidence type="ECO:0000259" key="1">
    <source>
        <dbReference type="Pfam" id="PF01551"/>
    </source>
</evidence>
<dbReference type="EMBL" id="JBHSDU010000003">
    <property type="protein sequence ID" value="MFC4309047.1"/>
    <property type="molecule type" value="Genomic_DNA"/>
</dbReference>
<dbReference type="PANTHER" id="PTHR21666">
    <property type="entry name" value="PEPTIDASE-RELATED"/>
    <property type="match status" value="1"/>
</dbReference>
<comment type="caution">
    <text evidence="2">The sequence shown here is derived from an EMBL/GenBank/DDBJ whole genome shotgun (WGS) entry which is preliminary data.</text>
</comment>
<evidence type="ECO:0000313" key="3">
    <source>
        <dbReference type="Proteomes" id="UP001595904"/>
    </source>
</evidence>
<feature type="domain" description="M23ase beta-sheet core" evidence="1">
    <location>
        <begin position="51"/>
        <end position="139"/>
    </location>
</feature>
<dbReference type="EC" id="3.4.24.-" evidence="2"/>
<proteinExistence type="predicted"/>
<dbReference type="SUPFAM" id="SSF51261">
    <property type="entry name" value="Duplicated hybrid motif"/>
    <property type="match status" value="1"/>
</dbReference>
<dbReference type="PANTHER" id="PTHR21666:SF268">
    <property type="entry name" value="PEPTIDASE M23 DOMAIN-CONTAINING PROTEIN"/>
    <property type="match status" value="1"/>
</dbReference>
<evidence type="ECO:0000313" key="2">
    <source>
        <dbReference type="EMBL" id="MFC4309047.1"/>
    </source>
</evidence>
<gene>
    <name evidence="2" type="ORF">ACFPN2_08145</name>
</gene>
<dbReference type="RefSeq" id="WP_380600079.1">
    <property type="nucleotide sequence ID" value="NZ_JBHSDU010000003.1"/>
</dbReference>
<dbReference type="Proteomes" id="UP001595904">
    <property type="component" value="Unassembled WGS sequence"/>
</dbReference>
<dbReference type="Gene3D" id="2.70.70.10">
    <property type="entry name" value="Glucose Permease (Domain IIA)"/>
    <property type="match status" value="1"/>
</dbReference>
<dbReference type="InterPro" id="IPR016047">
    <property type="entry name" value="M23ase_b-sheet_dom"/>
</dbReference>
<name>A0ABV8SQ20_9GAMM</name>
<reference evidence="3" key="1">
    <citation type="journal article" date="2019" name="Int. J. Syst. Evol. Microbiol.">
        <title>The Global Catalogue of Microorganisms (GCM) 10K type strain sequencing project: providing services to taxonomists for standard genome sequencing and annotation.</title>
        <authorList>
            <consortium name="The Broad Institute Genomics Platform"/>
            <consortium name="The Broad Institute Genome Sequencing Center for Infectious Disease"/>
            <person name="Wu L."/>
            <person name="Ma J."/>
        </authorList>
    </citation>
    <scope>NUCLEOTIDE SEQUENCE [LARGE SCALE GENOMIC DNA]</scope>
    <source>
        <strain evidence="3">CGMCC 1.10759</strain>
    </source>
</reference>